<name>A0A937RKY3_9ACTN</name>
<dbReference type="InterPro" id="IPR032710">
    <property type="entry name" value="NTF2-like_dom_sf"/>
</dbReference>
<dbReference type="AlphaFoldDB" id="A0A937RKY3"/>
<gene>
    <name evidence="2" type="ORF">I7412_33720</name>
</gene>
<comment type="caution">
    <text evidence="2">The sequence shown here is derived from an EMBL/GenBank/DDBJ whole genome shotgun (WGS) entry which is preliminary data.</text>
</comment>
<evidence type="ECO:0000259" key="1">
    <source>
        <dbReference type="Pfam" id="PF13577"/>
    </source>
</evidence>
<dbReference type="CDD" id="cd00531">
    <property type="entry name" value="NTF2_like"/>
    <property type="match status" value="1"/>
</dbReference>
<dbReference type="Pfam" id="PF13577">
    <property type="entry name" value="SnoaL_4"/>
    <property type="match status" value="1"/>
</dbReference>
<feature type="domain" description="SnoaL-like" evidence="1">
    <location>
        <begin position="14"/>
        <end position="128"/>
    </location>
</feature>
<protein>
    <submittedName>
        <fullName evidence="2">Nuclear transport factor 2 family protein</fullName>
    </submittedName>
</protein>
<accession>A0A937RKY3</accession>
<evidence type="ECO:0000313" key="3">
    <source>
        <dbReference type="Proteomes" id="UP000604475"/>
    </source>
</evidence>
<dbReference type="InterPro" id="IPR037401">
    <property type="entry name" value="SnoaL-like"/>
</dbReference>
<dbReference type="EMBL" id="JAEACQ010000293">
    <property type="protein sequence ID" value="MBL7632032.1"/>
    <property type="molecule type" value="Genomic_DNA"/>
</dbReference>
<proteinExistence type="predicted"/>
<dbReference type="SUPFAM" id="SSF54427">
    <property type="entry name" value="NTF2-like"/>
    <property type="match status" value="1"/>
</dbReference>
<evidence type="ECO:0000313" key="2">
    <source>
        <dbReference type="EMBL" id="MBL7632032.1"/>
    </source>
</evidence>
<reference evidence="2" key="1">
    <citation type="submission" date="2020-12" db="EMBL/GenBank/DDBJ databases">
        <title>Genomic characterization of non-nitrogen-fixing Frankia strains.</title>
        <authorList>
            <person name="Carlos-Shanley C."/>
            <person name="Guerra T."/>
            <person name="Hahn D."/>
        </authorList>
    </citation>
    <scope>NUCLEOTIDE SEQUENCE</scope>
    <source>
        <strain evidence="2">CN6</strain>
    </source>
</reference>
<dbReference type="RefSeq" id="WP_203006169.1">
    <property type="nucleotide sequence ID" value="NZ_JADWYU010000147.1"/>
</dbReference>
<organism evidence="2 3">
    <name type="scientific">Frankia nepalensis</name>
    <dbReference type="NCBI Taxonomy" id="1836974"/>
    <lineage>
        <taxon>Bacteria</taxon>
        <taxon>Bacillati</taxon>
        <taxon>Actinomycetota</taxon>
        <taxon>Actinomycetes</taxon>
        <taxon>Frankiales</taxon>
        <taxon>Frankiaceae</taxon>
        <taxon>Frankia</taxon>
    </lineage>
</organism>
<dbReference type="Proteomes" id="UP000604475">
    <property type="component" value="Unassembled WGS sequence"/>
</dbReference>
<sequence>MTGIDLNRAAIESAQLQNGYAWAIDTRDWDYFRTLFTPDVVAAYPNETYQGMDSWLDFFIPFHDTCAWTQHMMTNHLVGSDGDGVWATCYGQIAWTFQGQPDRLLRAGAVYRDRLVLHGGAWRIARRRLDLVLTQVATPLPAGVTLPMSVLDVADVS</sequence>
<dbReference type="Gene3D" id="3.10.450.50">
    <property type="match status" value="1"/>
</dbReference>
<keyword evidence="3" id="KW-1185">Reference proteome</keyword>